<comment type="caution">
    <text evidence="2">The sequence shown here is derived from an EMBL/GenBank/DDBJ whole genome shotgun (WGS) entry which is preliminary data.</text>
</comment>
<evidence type="ECO:0000256" key="1">
    <source>
        <dbReference type="SAM" id="Phobius"/>
    </source>
</evidence>
<feature type="transmembrane region" description="Helical" evidence="1">
    <location>
        <begin position="244"/>
        <end position="261"/>
    </location>
</feature>
<organism evidence="2 3">
    <name type="scientific">Mediterraneibacter gnavus</name>
    <name type="common">Ruminococcus gnavus</name>
    <dbReference type="NCBI Taxonomy" id="33038"/>
    <lineage>
        <taxon>Bacteria</taxon>
        <taxon>Bacillati</taxon>
        <taxon>Bacillota</taxon>
        <taxon>Clostridia</taxon>
        <taxon>Lachnospirales</taxon>
        <taxon>Lachnospiraceae</taxon>
        <taxon>Mediterraneibacter</taxon>
    </lineage>
</organism>
<keyword evidence="1" id="KW-0812">Transmembrane</keyword>
<dbReference type="InterPro" id="IPR043747">
    <property type="entry name" value="DUF5692"/>
</dbReference>
<keyword evidence="1" id="KW-1133">Transmembrane helix</keyword>
<dbReference type="AlphaFoldDB" id="A0A2N5NHU4"/>
<protein>
    <submittedName>
        <fullName evidence="2">Uncharacterized protein</fullName>
    </submittedName>
</protein>
<accession>A0A2N5NHU4</accession>
<evidence type="ECO:0000313" key="2">
    <source>
        <dbReference type="EMBL" id="PLT54964.1"/>
    </source>
</evidence>
<dbReference type="Proteomes" id="UP000234849">
    <property type="component" value="Unassembled WGS sequence"/>
</dbReference>
<dbReference type="Pfam" id="PF18948">
    <property type="entry name" value="DUF5692"/>
    <property type="match status" value="1"/>
</dbReference>
<feature type="transmembrane region" description="Helical" evidence="1">
    <location>
        <begin position="297"/>
        <end position="317"/>
    </location>
</feature>
<feature type="transmembrane region" description="Helical" evidence="1">
    <location>
        <begin position="110"/>
        <end position="128"/>
    </location>
</feature>
<proteinExistence type="predicted"/>
<feature type="transmembrane region" description="Helical" evidence="1">
    <location>
        <begin position="79"/>
        <end position="98"/>
    </location>
</feature>
<keyword evidence="1" id="KW-0472">Membrane</keyword>
<feature type="transmembrane region" description="Helical" evidence="1">
    <location>
        <begin position="188"/>
        <end position="206"/>
    </location>
</feature>
<sequence>MLFHVYGENALPQWIAMLGVLAALILLNEVARRTKAGGIFMFFVIPAILTVYFIAIAVGAKTGASWALNNQTYLYMNGWFHYAKLYAALAGCIGFMMIKYEWGIGKAHWFKAYPFAIVAINILIAVASDFESAINGWYSWWLSSEDVWLYGGWHNVFNGIAGIINILCMTGWWAVYTSKDKKDMIWPDMIWVYILVYDVWNFAYTYNCLPTHSWFCGVALLLAPTIAALLWNKGGWIMNRANTLCIWCMFAQVFPLFQETFSDGTQVFPWATIPKLYADGTLNGITAGGSTNADPTMMTIVSLLALIVNIVAFIYIIRTARKKKKNPYKEEIFTDFKYYKDAAAKAEIK</sequence>
<feature type="transmembrane region" description="Helical" evidence="1">
    <location>
        <begin position="38"/>
        <end position="59"/>
    </location>
</feature>
<dbReference type="RefSeq" id="WP_101879683.1">
    <property type="nucleotide sequence ID" value="NZ_NIHM01000010.1"/>
</dbReference>
<dbReference type="EMBL" id="NIHM01000010">
    <property type="protein sequence ID" value="PLT54964.1"/>
    <property type="molecule type" value="Genomic_DNA"/>
</dbReference>
<feature type="transmembrane region" description="Helical" evidence="1">
    <location>
        <begin position="12"/>
        <end position="31"/>
    </location>
</feature>
<evidence type="ECO:0000313" key="3">
    <source>
        <dbReference type="Proteomes" id="UP000234849"/>
    </source>
</evidence>
<reference evidence="2 3" key="1">
    <citation type="journal article" date="2017" name="Genome Med.">
        <title>A novel Ruminococcus gnavus clade enriched in inflammatory bowel disease patients.</title>
        <authorList>
            <person name="Hall A.B."/>
            <person name="Yassour M."/>
            <person name="Sauk J."/>
            <person name="Garner A."/>
            <person name="Jiang X."/>
            <person name="Arthur T."/>
            <person name="Lagoudas G.K."/>
            <person name="Vatanen T."/>
            <person name="Fornelos N."/>
            <person name="Wilson R."/>
            <person name="Bertha M."/>
            <person name="Cohen M."/>
            <person name="Garber J."/>
            <person name="Khalili H."/>
            <person name="Gevers D."/>
            <person name="Ananthakrishnan A.N."/>
            <person name="Kugathasan S."/>
            <person name="Lander E.S."/>
            <person name="Blainey P."/>
            <person name="Vlamakis H."/>
            <person name="Xavier R.J."/>
            <person name="Huttenhower C."/>
        </authorList>
    </citation>
    <scope>NUCLEOTIDE SEQUENCE [LARGE SCALE GENOMIC DNA]</scope>
    <source>
        <strain evidence="2 3">RJX1118</strain>
    </source>
</reference>
<gene>
    <name evidence="2" type="ORF">CDL18_08525</name>
</gene>
<name>A0A2N5NHU4_MEDGN</name>
<feature type="transmembrane region" description="Helical" evidence="1">
    <location>
        <begin position="212"/>
        <end position="232"/>
    </location>
</feature>
<feature type="transmembrane region" description="Helical" evidence="1">
    <location>
        <begin position="148"/>
        <end position="176"/>
    </location>
</feature>